<accession>A0AAC8VK00</accession>
<comment type="similarity">
    <text evidence="2">Belongs to the TrbI/VirB10 family.</text>
</comment>
<dbReference type="InterPro" id="IPR042217">
    <property type="entry name" value="T4SS_VirB10/TrbI"/>
</dbReference>
<dbReference type="EMBL" id="CP012508">
    <property type="protein sequence ID" value="ALB23862.1"/>
    <property type="molecule type" value="Genomic_DNA"/>
</dbReference>
<dbReference type="Proteomes" id="UP000029558">
    <property type="component" value="Chromosome"/>
</dbReference>
<dbReference type="GO" id="GO:0016020">
    <property type="term" value="C:membrane"/>
    <property type="evidence" value="ECO:0007669"/>
    <property type="project" value="UniProtKB-SubCell"/>
</dbReference>
<evidence type="ECO:0000256" key="3">
    <source>
        <dbReference type="ARBA" id="ARBA00022692"/>
    </source>
</evidence>
<evidence type="ECO:0000256" key="6">
    <source>
        <dbReference type="SAM" id="Phobius"/>
    </source>
</evidence>
<sequence length="407" mass="44523">MKILKTVNKFFNKYPRLRVFIIFIFISVLVIIFVNSLSKPGAIKDFGQSSVRQANTKLSSKSSDYTGKVYENLNDKNNNQVVGSAEQTGKSLVIKDNKNNTTTTVNAGIKNNSDNFNDLTSEQKRIANVTGSKAYVKMIQRENLHKEYAQGNINNTNNRNLDKRLFDNEVKAQEKAMQARIRKISSSWSTVTLQQAVRSQAPKNLAESKVNTEALAKNVMIKSGSIVFAVLDTQLNSDQPGTPVMATVVQGKYKNAKLLGSFQRENDKLVIKFNQMSIATMNSSLKINAYAVNATTAQNALASDVNHHYLLRYGGLFAAAFLQGFGEYYSDTASTICGDSTTCIVTGDQSSDDDSASQTTRKAMYSGLGSVGSALSQAAADNFNRPPTVTLNQGVGMGILFMNDVTQ</sequence>
<dbReference type="AlphaFoldDB" id="A0AAC8VK00"/>
<evidence type="ECO:0000256" key="5">
    <source>
        <dbReference type="ARBA" id="ARBA00023136"/>
    </source>
</evidence>
<evidence type="ECO:0000256" key="1">
    <source>
        <dbReference type="ARBA" id="ARBA00004167"/>
    </source>
</evidence>
<organism evidence="7 8">
    <name type="scientific">Piscirickettsia salmonis</name>
    <dbReference type="NCBI Taxonomy" id="1238"/>
    <lineage>
        <taxon>Bacteria</taxon>
        <taxon>Pseudomonadati</taxon>
        <taxon>Pseudomonadota</taxon>
        <taxon>Gammaproteobacteria</taxon>
        <taxon>Thiotrichales</taxon>
        <taxon>Piscirickettsiaceae</taxon>
        <taxon>Piscirickettsia</taxon>
    </lineage>
</organism>
<dbReference type="Gene3D" id="2.40.128.260">
    <property type="entry name" value="Type IV secretion system, VirB10/TraB/TrbI"/>
    <property type="match status" value="1"/>
</dbReference>
<gene>
    <name evidence="7" type="primary">icmE</name>
    <name evidence="7" type="ORF">KU39_2686</name>
</gene>
<evidence type="ECO:0000256" key="2">
    <source>
        <dbReference type="ARBA" id="ARBA00010265"/>
    </source>
</evidence>
<dbReference type="InterPro" id="IPR005498">
    <property type="entry name" value="T4SS_VirB10/TraB/TrbI"/>
</dbReference>
<protein>
    <submittedName>
        <fullName evidence="7">Type IV secretion system protein IcmE</fullName>
    </submittedName>
</protein>
<keyword evidence="5 6" id="KW-0472">Membrane</keyword>
<dbReference type="RefSeq" id="WP_027242654.1">
    <property type="nucleotide sequence ID" value="NZ_CP012508.1"/>
</dbReference>
<keyword evidence="4 6" id="KW-1133">Transmembrane helix</keyword>
<evidence type="ECO:0000313" key="8">
    <source>
        <dbReference type="Proteomes" id="UP000029558"/>
    </source>
</evidence>
<name>A0AAC8VK00_PISSA</name>
<comment type="subcellular location">
    <subcellularLocation>
        <location evidence="1">Membrane</location>
        <topology evidence="1">Single-pass membrane protein</topology>
    </subcellularLocation>
</comment>
<reference evidence="7 8" key="1">
    <citation type="journal article" date="2014" name="Genome Announc.">
        <title>Comparative Genome Analysis of Two Isolates of the Fish Pathogen Piscirickettsia salmonis from Different Hosts Reveals Major Differences in Virulence-Associated Secretion Systems.</title>
        <authorList>
            <person name="Bohle H."/>
            <person name="Henriquez P."/>
            <person name="Grothusen H."/>
            <person name="Navas E."/>
            <person name="Sandoval A."/>
            <person name="Bustamante F."/>
            <person name="Bustos P."/>
            <person name="Mancilla M."/>
        </authorList>
    </citation>
    <scope>NUCLEOTIDE SEQUENCE [LARGE SCALE GENOMIC DNA]</scope>
    <source>
        <strain evidence="8">B1-32597</strain>
    </source>
</reference>
<feature type="transmembrane region" description="Helical" evidence="6">
    <location>
        <begin position="20"/>
        <end position="38"/>
    </location>
</feature>
<dbReference type="CDD" id="cd16431">
    <property type="entry name" value="IcmE"/>
    <property type="match status" value="1"/>
</dbReference>
<keyword evidence="3 6" id="KW-0812">Transmembrane</keyword>
<dbReference type="Pfam" id="PF03743">
    <property type="entry name" value="TrbI"/>
    <property type="match status" value="1"/>
</dbReference>
<evidence type="ECO:0000256" key="4">
    <source>
        <dbReference type="ARBA" id="ARBA00022989"/>
    </source>
</evidence>
<dbReference type="InterPro" id="IPR049855">
    <property type="entry name" value="DotG/IcmE-like_C"/>
</dbReference>
<proteinExistence type="inferred from homology"/>
<evidence type="ECO:0000313" key="7">
    <source>
        <dbReference type="EMBL" id="ALB23862.1"/>
    </source>
</evidence>